<feature type="compositionally biased region" description="Basic and acidic residues" evidence="1">
    <location>
        <begin position="205"/>
        <end position="216"/>
    </location>
</feature>
<gene>
    <name evidence="3" type="ORF">Cni_G05176</name>
</gene>
<keyword evidence="2" id="KW-0472">Membrane</keyword>
<reference evidence="3 4" key="1">
    <citation type="submission" date="2023-10" db="EMBL/GenBank/DDBJ databases">
        <title>Chromosome-scale genome assembly provides insights into flower coloration mechanisms of Canna indica.</title>
        <authorList>
            <person name="Li C."/>
        </authorList>
    </citation>
    <scope>NUCLEOTIDE SEQUENCE [LARGE SCALE GENOMIC DNA]</scope>
    <source>
        <tissue evidence="3">Flower</tissue>
    </source>
</reference>
<evidence type="ECO:0000256" key="2">
    <source>
        <dbReference type="SAM" id="Phobius"/>
    </source>
</evidence>
<feature type="compositionally biased region" description="Basic and acidic residues" evidence="1">
    <location>
        <begin position="16"/>
        <end position="37"/>
    </location>
</feature>
<feature type="region of interest" description="Disordered" evidence="1">
    <location>
        <begin position="155"/>
        <end position="174"/>
    </location>
</feature>
<proteinExistence type="predicted"/>
<organism evidence="3 4">
    <name type="scientific">Canna indica</name>
    <name type="common">Indian-shot</name>
    <dbReference type="NCBI Taxonomy" id="4628"/>
    <lineage>
        <taxon>Eukaryota</taxon>
        <taxon>Viridiplantae</taxon>
        <taxon>Streptophyta</taxon>
        <taxon>Embryophyta</taxon>
        <taxon>Tracheophyta</taxon>
        <taxon>Spermatophyta</taxon>
        <taxon>Magnoliopsida</taxon>
        <taxon>Liliopsida</taxon>
        <taxon>Zingiberales</taxon>
        <taxon>Cannaceae</taxon>
        <taxon>Canna</taxon>
    </lineage>
</organism>
<protein>
    <submittedName>
        <fullName evidence="3">Uncharacterized protein</fullName>
    </submittedName>
</protein>
<feature type="region of interest" description="Disordered" evidence="1">
    <location>
        <begin position="102"/>
        <end position="132"/>
    </location>
</feature>
<dbReference type="Proteomes" id="UP001327560">
    <property type="component" value="Chromosome 2"/>
</dbReference>
<evidence type="ECO:0000313" key="3">
    <source>
        <dbReference type="EMBL" id="WOK96469.1"/>
    </source>
</evidence>
<dbReference type="EMBL" id="CP136891">
    <property type="protein sequence ID" value="WOK96469.1"/>
    <property type="molecule type" value="Genomic_DNA"/>
</dbReference>
<feature type="transmembrane region" description="Helical" evidence="2">
    <location>
        <begin position="244"/>
        <end position="263"/>
    </location>
</feature>
<name>A0AAQ3JUA4_9LILI</name>
<feature type="region of interest" description="Disordered" evidence="1">
    <location>
        <begin position="191"/>
        <end position="222"/>
    </location>
</feature>
<keyword evidence="4" id="KW-1185">Reference proteome</keyword>
<evidence type="ECO:0000313" key="4">
    <source>
        <dbReference type="Proteomes" id="UP001327560"/>
    </source>
</evidence>
<evidence type="ECO:0000256" key="1">
    <source>
        <dbReference type="SAM" id="MobiDB-lite"/>
    </source>
</evidence>
<feature type="region of interest" description="Disordered" evidence="1">
    <location>
        <begin position="1"/>
        <end position="41"/>
    </location>
</feature>
<feature type="region of interest" description="Disordered" evidence="1">
    <location>
        <begin position="54"/>
        <end position="78"/>
    </location>
</feature>
<feature type="compositionally biased region" description="Basic and acidic residues" evidence="1">
    <location>
        <begin position="67"/>
        <end position="78"/>
    </location>
</feature>
<accession>A0AAQ3JUA4</accession>
<dbReference type="AlphaFoldDB" id="A0AAQ3JUA4"/>
<sequence>MRKRRPRGTRYTSHASDLRRRLPRSGHEEPQHGRVAGDDSAAVQLRIKNLRDANSEIFAQNNLPGSSERRALGRDGECDPGRDLAAGYQGGAACAGRGVSLGKEPDQGGGGRSSACPRGDATGKPGEESVRAGSIGAGRALPMCGGAGGAGPAPWGCGSGVEEDPPGVAFGEREGGEDIELGGEVLGDGERAAGDGAGGGGVEALHGDPSWERGEGGGESNGDAEVAFKGVGGVAMFLSPVQHFISSLFIIINIYIQLILKIYDQEEKRVSKFVFQIAIGMKKHAQESKLISLIKQTLNRV</sequence>
<keyword evidence="2" id="KW-1133">Transmembrane helix</keyword>
<keyword evidence="2" id="KW-0812">Transmembrane</keyword>